<dbReference type="PANTHER" id="PTHR38846:SF1">
    <property type="entry name" value="C3H1-TYPE DOMAIN-CONTAINING PROTEIN"/>
    <property type="match status" value="1"/>
</dbReference>
<accession>A0A1B7N643</accession>
<keyword evidence="3" id="KW-1185">Reference proteome</keyword>
<sequence>MPSRTERRKHKLASARRTPTPPPVGDDDTPLAVFFAQFESFSFNARQSSHKNFKRLVRAISSGPDDPERRAAREGFKDALVQEFNERFGTDGNDLASWQNLCDVLKIVSVPETIQECRQRVWDTHVNLVDLVDTARMGTPVRVFASLGELTAYTMRTEKYFPKENAYQGGLLKELLREIHNPYLGKRRNGSAKRKERKKKKQRAVGGN</sequence>
<reference evidence="2 3" key="1">
    <citation type="submission" date="2016-06" db="EMBL/GenBank/DDBJ databases">
        <title>Comparative genomics of the ectomycorrhizal sister species Rhizopogon vinicolor and Rhizopogon vesiculosus (Basidiomycota: Boletales) reveals a divergence of the mating type B locus.</title>
        <authorList>
            <consortium name="DOE Joint Genome Institute"/>
            <person name="Mujic A.B."/>
            <person name="Kuo A."/>
            <person name="Tritt A."/>
            <person name="Lipzen A."/>
            <person name="Chen C."/>
            <person name="Johnson J."/>
            <person name="Sharma A."/>
            <person name="Barry K."/>
            <person name="Grigoriev I.V."/>
            <person name="Spatafora J.W."/>
        </authorList>
    </citation>
    <scope>NUCLEOTIDE SEQUENCE [LARGE SCALE GENOMIC DNA]</scope>
    <source>
        <strain evidence="2 3">AM-OR11-026</strain>
    </source>
</reference>
<dbReference type="OrthoDB" id="6105938at2759"/>
<dbReference type="PANTHER" id="PTHR38846">
    <property type="entry name" value="C3H1-TYPE DOMAIN-CONTAINING PROTEIN"/>
    <property type="match status" value="1"/>
</dbReference>
<protein>
    <submittedName>
        <fullName evidence="2">Uncharacterized protein</fullName>
    </submittedName>
</protein>
<feature type="compositionally biased region" description="Basic residues" evidence="1">
    <location>
        <begin position="1"/>
        <end position="14"/>
    </location>
</feature>
<dbReference type="InParanoid" id="A0A1B7N643"/>
<name>A0A1B7N643_9AGAM</name>
<feature type="region of interest" description="Disordered" evidence="1">
    <location>
        <begin position="185"/>
        <end position="208"/>
    </location>
</feature>
<dbReference type="STRING" id="1314800.A0A1B7N643"/>
<evidence type="ECO:0000313" key="2">
    <source>
        <dbReference type="EMBL" id="OAX40312.1"/>
    </source>
</evidence>
<proteinExistence type="predicted"/>
<feature type="region of interest" description="Disordered" evidence="1">
    <location>
        <begin position="1"/>
        <end position="28"/>
    </location>
</feature>
<dbReference type="Proteomes" id="UP000092154">
    <property type="component" value="Unassembled WGS sequence"/>
</dbReference>
<dbReference type="EMBL" id="KV448217">
    <property type="protein sequence ID" value="OAX40312.1"/>
    <property type="molecule type" value="Genomic_DNA"/>
</dbReference>
<dbReference type="AlphaFoldDB" id="A0A1B7N643"/>
<evidence type="ECO:0000256" key="1">
    <source>
        <dbReference type="SAM" id="MobiDB-lite"/>
    </source>
</evidence>
<evidence type="ECO:0000313" key="3">
    <source>
        <dbReference type="Proteomes" id="UP000092154"/>
    </source>
</evidence>
<organism evidence="2 3">
    <name type="scientific">Rhizopogon vinicolor AM-OR11-026</name>
    <dbReference type="NCBI Taxonomy" id="1314800"/>
    <lineage>
        <taxon>Eukaryota</taxon>
        <taxon>Fungi</taxon>
        <taxon>Dikarya</taxon>
        <taxon>Basidiomycota</taxon>
        <taxon>Agaricomycotina</taxon>
        <taxon>Agaricomycetes</taxon>
        <taxon>Agaricomycetidae</taxon>
        <taxon>Boletales</taxon>
        <taxon>Suillineae</taxon>
        <taxon>Rhizopogonaceae</taxon>
        <taxon>Rhizopogon</taxon>
    </lineage>
</organism>
<gene>
    <name evidence="2" type="ORF">K503DRAFT_737801</name>
</gene>